<dbReference type="OrthoDB" id="9775250at2"/>
<proteinExistence type="inferred from homology"/>
<evidence type="ECO:0000256" key="2">
    <source>
        <dbReference type="ARBA" id="ARBA00022448"/>
    </source>
</evidence>
<evidence type="ECO:0000256" key="1">
    <source>
        <dbReference type="ARBA" id="ARBA00005417"/>
    </source>
</evidence>
<dbReference type="GO" id="GO:0015658">
    <property type="term" value="F:branched-chain amino acid transmembrane transporter activity"/>
    <property type="evidence" value="ECO:0007669"/>
    <property type="project" value="TreeGrafter"/>
</dbReference>
<feature type="domain" description="ABC transporter" evidence="6">
    <location>
        <begin position="11"/>
        <end position="242"/>
    </location>
</feature>
<keyword evidence="8" id="KW-1185">Reference proteome</keyword>
<keyword evidence="5" id="KW-0029">Amino-acid transport</keyword>
<dbReference type="RefSeq" id="WP_048862903.1">
    <property type="nucleotide sequence ID" value="NZ_BANB01000771.1"/>
</dbReference>
<reference evidence="7 8" key="1">
    <citation type="submission" date="2012-11" db="EMBL/GenBank/DDBJ databases">
        <title>Whole genome sequence of Acidisphaera rubrifaciens HS-AP3.</title>
        <authorList>
            <person name="Azuma Y."/>
            <person name="Higashiura N."/>
            <person name="Hirakawa H."/>
            <person name="Matsushita K."/>
        </authorList>
    </citation>
    <scope>NUCLEOTIDE SEQUENCE [LARGE SCALE GENOMIC DNA]</scope>
    <source>
        <strain evidence="7 8">HS-AP3</strain>
    </source>
</reference>
<dbReference type="GO" id="GO:0015807">
    <property type="term" value="P:L-amino acid transport"/>
    <property type="evidence" value="ECO:0007669"/>
    <property type="project" value="TreeGrafter"/>
</dbReference>
<gene>
    <name evidence="7" type="ORF">Asru_0772_03</name>
</gene>
<dbReference type="AlphaFoldDB" id="A0A0D6PAE9"/>
<dbReference type="Pfam" id="PF00005">
    <property type="entry name" value="ABC_tran"/>
    <property type="match status" value="1"/>
</dbReference>
<dbReference type="InterPro" id="IPR052156">
    <property type="entry name" value="BCAA_Transport_ATP-bd_LivF"/>
</dbReference>
<protein>
    <submittedName>
        <fullName evidence="7">ABC transporter</fullName>
    </submittedName>
</protein>
<dbReference type="Proteomes" id="UP000032680">
    <property type="component" value="Unassembled WGS sequence"/>
</dbReference>
<dbReference type="SMART" id="SM00382">
    <property type="entry name" value="AAA"/>
    <property type="match status" value="1"/>
</dbReference>
<dbReference type="InterPro" id="IPR027417">
    <property type="entry name" value="P-loop_NTPase"/>
</dbReference>
<evidence type="ECO:0000313" key="7">
    <source>
        <dbReference type="EMBL" id="GAN78341.1"/>
    </source>
</evidence>
<sequence length="242" mass="25852">MTPPALTPAALTVEGLDVFYGASQILFGVGFTLREGQTMALLGRNGAGKSTTMKAIAGLAPPRAGTIRLGGRDIAGSPPYLAARLGLAFVPEDRQVFPDHTVQDNLEIAAKRGPAGEDHWTVPRIWEALPLLERLRGRAAGRLSGGEQQMLAIARALMGNPRILLLDEPSEGLAPIVVARIGDLLRGLRDAGATVLLAEQNMHFCLGLASHAVIIDKGHVVHEADIETLRHDEAIRSRYLAM</sequence>
<evidence type="ECO:0000313" key="8">
    <source>
        <dbReference type="Proteomes" id="UP000032680"/>
    </source>
</evidence>
<dbReference type="CDD" id="cd03224">
    <property type="entry name" value="ABC_TM1139_LivF_branched"/>
    <property type="match status" value="1"/>
</dbReference>
<evidence type="ECO:0000259" key="6">
    <source>
        <dbReference type="PROSITE" id="PS50893"/>
    </source>
</evidence>
<keyword evidence="2" id="KW-0813">Transport</keyword>
<evidence type="ECO:0000256" key="3">
    <source>
        <dbReference type="ARBA" id="ARBA00022741"/>
    </source>
</evidence>
<dbReference type="PANTHER" id="PTHR43820:SF2">
    <property type="entry name" value="ABC TRANSPORTER ATP-BINDING PROTEIN"/>
    <property type="match status" value="1"/>
</dbReference>
<dbReference type="EMBL" id="BANB01000771">
    <property type="protein sequence ID" value="GAN78341.1"/>
    <property type="molecule type" value="Genomic_DNA"/>
</dbReference>
<evidence type="ECO:0000256" key="4">
    <source>
        <dbReference type="ARBA" id="ARBA00022840"/>
    </source>
</evidence>
<dbReference type="PROSITE" id="PS50893">
    <property type="entry name" value="ABC_TRANSPORTER_2"/>
    <property type="match status" value="1"/>
</dbReference>
<keyword evidence="4" id="KW-0067">ATP-binding</keyword>
<comment type="caution">
    <text evidence="7">The sequence shown here is derived from an EMBL/GenBank/DDBJ whole genome shotgun (WGS) entry which is preliminary data.</text>
</comment>
<dbReference type="InterPro" id="IPR003439">
    <property type="entry name" value="ABC_transporter-like_ATP-bd"/>
</dbReference>
<organism evidence="7 8">
    <name type="scientific">Acidisphaera rubrifaciens HS-AP3</name>
    <dbReference type="NCBI Taxonomy" id="1231350"/>
    <lineage>
        <taxon>Bacteria</taxon>
        <taxon>Pseudomonadati</taxon>
        <taxon>Pseudomonadota</taxon>
        <taxon>Alphaproteobacteria</taxon>
        <taxon>Acetobacterales</taxon>
        <taxon>Acetobacteraceae</taxon>
        <taxon>Acidisphaera</taxon>
    </lineage>
</organism>
<dbReference type="PROSITE" id="PS00211">
    <property type="entry name" value="ABC_TRANSPORTER_1"/>
    <property type="match status" value="1"/>
</dbReference>
<dbReference type="SUPFAM" id="SSF52540">
    <property type="entry name" value="P-loop containing nucleoside triphosphate hydrolases"/>
    <property type="match status" value="1"/>
</dbReference>
<dbReference type="InterPro" id="IPR017871">
    <property type="entry name" value="ABC_transporter-like_CS"/>
</dbReference>
<dbReference type="InterPro" id="IPR003593">
    <property type="entry name" value="AAA+_ATPase"/>
</dbReference>
<dbReference type="PANTHER" id="PTHR43820">
    <property type="entry name" value="HIGH-AFFINITY BRANCHED-CHAIN AMINO ACID TRANSPORT ATP-BINDING PROTEIN LIVF"/>
    <property type="match status" value="1"/>
</dbReference>
<dbReference type="Gene3D" id="3.40.50.300">
    <property type="entry name" value="P-loop containing nucleotide triphosphate hydrolases"/>
    <property type="match status" value="1"/>
</dbReference>
<evidence type="ECO:0000256" key="5">
    <source>
        <dbReference type="ARBA" id="ARBA00022970"/>
    </source>
</evidence>
<comment type="similarity">
    <text evidence="1">Belongs to the ABC transporter superfamily.</text>
</comment>
<name>A0A0D6PAE9_9PROT</name>
<keyword evidence="3" id="KW-0547">Nucleotide-binding</keyword>
<dbReference type="GO" id="GO:0005524">
    <property type="term" value="F:ATP binding"/>
    <property type="evidence" value="ECO:0007669"/>
    <property type="project" value="UniProtKB-KW"/>
</dbReference>
<accession>A0A0D6PAE9</accession>
<dbReference type="GO" id="GO:0016887">
    <property type="term" value="F:ATP hydrolysis activity"/>
    <property type="evidence" value="ECO:0007669"/>
    <property type="project" value="InterPro"/>
</dbReference>